<evidence type="ECO:0000256" key="4">
    <source>
        <dbReference type="ARBA" id="ARBA00022989"/>
    </source>
</evidence>
<reference evidence="10" key="1">
    <citation type="journal article" date="2017" name="Nature">
        <title>The genome of Chenopodium quinoa.</title>
        <authorList>
            <person name="Jarvis D.E."/>
            <person name="Ho Y.S."/>
            <person name="Lightfoot D.J."/>
            <person name="Schmoeckel S.M."/>
            <person name="Li B."/>
            <person name="Borm T.J.A."/>
            <person name="Ohyanagi H."/>
            <person name="Mineta K."/>
            <person name="Michell C.T."/>
            <person name="Saber N."/>
            <person name="Kharbatia N.M."/>
            <person name="Rupper R.R."/>
            <person name="Sharp A.R."/>
            <person name="Dally N."/>
            <person name="Boughton B.A."/>
            <person name="Woo Y.H."/>
            <person name="Gao G."/>
            <person name="Schijlen E.G.W.M."/>
            <person name="Guo X."/>
            <person name="Momin A.A."/>
            <person name="Negrao S."/>
            <person name="Al-Babili S."/>
            <person name="Gehring C."/>
            <person name="Roessner U."/>
            <person name="Jung C."/>
            <person name="Murphy K."/>
            <person name="Arold S.T."/>
            <person name="Gojobori T."/>
            <person name="van der Linden C.G."/>
            <person name="van Loo E.N."/>
            <person name="Jellen E.N."/>
            <person name="Maughan P.J."/>
            <person name="Tester M."/>
        </authorList>
    </citation>
    <scope>NUCLEOTIDE SEQUENCE [LARGE SCALE GENOMIC DNA]</scope>
    <source>
        <strain evidence="10">cv. PI 614886</strain>
    </source>
</reference>
<dbReference type="InterPro" id="IPR002110">
    <property type="entry name" value="Ankyrin_rpt"/>
</dbReference>
<protein>
    <recommendedName>
        <fullName evidence="9">PGG domain-containing protein</fullName>
    </recommendedName>
</protein>
<dbReference type="Pfam" id="PF12796">
    <property type="entry name" value="Ank_2"/>
    <property type="match status" value="4"/>
</dbReference>
<evidence type="ECO:0000256" key="1">
    <source>
        <dbReference type="ARBA" id="ARBA00004141"/>
    </source>
</evidence>
<dbReference type="PANTHER" id="PTHR24186">
    <property type="entry name" value="PROTEIN PHOSPHATASE 1 REGULATORY SUBUNIT"/>
    <property type="match status" value="1"/>
</dbReference>
<feature type="repeat" description="ANK" evidence="7">
    <location>
        <begin position="255"/>
        <end position="287"/>
    </location>
</feature>
<keyword evidence="11" id="KW-1185">Reference proteome</keyword>
<feature type="transmembrane region" description="Helical" evidence="8">
    <location>
        <begin position="785"/>
        <end position="806"/>
    </location>
</feature>
<dbReference type="GO" id="GO:0005886">
    <property type="term" value="C:plasma membrane"/>
    <property type="evidence" value="ECO:0007669"/>
    <property type="project" value="TreeGrafter"/>
</dbReference>
<dbReference type="EnsemblPlants" id="AUR62020785-RA">
    <property type="protein sequence ID" value="AUR62020785-RA:cds"/>
    <property type="gene ID" value="AUR62020785"/>
</dbReference>
<dbReference type="AlphaFoldDB" id="A0A803LZ84"/>
<feature type="transmembrane region" description="Helical" evidence="8">
    <location>
        <begin position="723"/>
        <end position="746"/>
    </location>
</feature>
<reference evidence="10" key="2">
    <citation type="submission" date="2021-03" db="UniProtKB">
        <authorList>
            <consortium name="EnsemblPlants"/>
        </authorList>
    </citation>
    <scope>IDENTIFICATION</scope>
</reference>
<dbReference type="Gramene" id="AUR62020785-RA">
    <property type="protein sequence ID" value="AUR62020785-RA:cds"/>
    <property type="gene ID" value="AUR62020785"/>
</dbReference>
<feature type="transmembrane region" description="Helical" evidence="8">
    <location>
        <begin position="644"/>
        <end position="665"/>
    </location>
</feature>
<evidence type="ECO:0000259" key="9">
    <source>
        <dbReference type="Pfam" id="PF13962"/>
    </source>
</evidence>
<evidence type="ECO:0000313" key="10">
    <source>
        <dbReference type="EnsemblPlants" id="AUR62020785-RA:cds"/>
    </source>
</evidence>
<accession>A0A803LZ84</accession>
<evidence type="ECO:0000256" key="3">
    <source>
        <dbReference type="ARBA" id="ARBA00022737"/>
    </source>
</evidence>
<dbReference type="PANTHER" id="PTHR24186:SF46">
    <property type="entry name" value="PROTEIN ACCELERATED CELL DEATH 6-LIKE"/>
    <property type="match status" value="1"/>
</dbReference>
<feature type="domain" description="PGG" evidence="9">
    <location>
        <begin position="636"/>
        <end position="746"/>
    </location>
</feature>
<proteinExistence type="predicted"/>
<evidence type="ECO:0000256" key="6">
    <source>
        <dbReference type="ARBA" id="ARBA00023136"/>
    </source>
</evidence>
<sequence>VYGADELLEAALEGRADEAVEILTKDPTLIQIGDAVGDTAFHVAARAGHETTISKMMEFLDMNNHVKILRDALCEGNAEGDTPLHLALKNGHLDAATLLARNEPSVIYQFNNDEKTPFDLAQQAGYQDLCIRMERVGRHKQLFLPSDIQLGLAAARGKLSVIAQIMEDDAYQDIIRYKDNTDCTALHMAAYHGQTKALKMIDELMQSENSFKKLLLGVDRYGNTPLYYAVDGNKENTAIYMVKVAPRATYKANNQGESPLCLAIEKGYLDLVRAMTGMGLDRSIRKHLLSHAKNVSIAHIALEKRNLAVLKAIMEGLPELIDSPNNKGWKPLSYGAYNGCYDEICYIVQEFPEYVMIKDNDASRKDVAPDFTPIDATMYKLIVEGKLDDMLKSQVSLEKLKCKEYENSVLHIAAGSDILKLILDNHNELIKLVEDDGQSPLSYAAFKGHIEGVQYLLNKFPKFAYECDKEASFPIHKAACSGNVEVIQKLHMTKNLLNKKGQSILHLAAKYGKSKLVLYLIKMPELARLINLKDEDGNTPLHLATRGLHPRAVYILTRENRCNTKLQNKKGLTALDIFEVHVDSFPTFEARLTWMALRYVDAPRSSQSIRKGCYKQLQRVRKQKNKANSVKELDGFKKRVDTHMLVATLVATVTFAAGFTLPGGYNQSDNDPNIGMAVLPDRWPFKAFILCNTAALYSAVLCVVILIWAHLGDLKLILVSLKFALPLLGFALVMMSLAFMMGIFVVLRTVPWLSYVVLCMGCTFLFGVLLFFIPLYNPSSIKNSVVRFFFSGTFLLLLLVCEKSSITYA</sequence>
<organism evidence="10 11">
    <name type="scientific">Chenopodium quinoa</name>
    <name type="common">Quinoa</name>
    <dbReference type="NCBI Taxonomy" id="63459"/>
    <lineage>
        <taxon>Eukaryota</taxon>
        <taxon>Viridiplantae</taxon>
        <taxon>Streptophyta</taxon>
        <taxon>Embryophyta</taxon>
        <taxon>Tracheophyta</taxon>
        <taxon>Spermatophyta</taxon>
        <taxon>Magnoliopsida</taxon>
        <taxon>eudicotyledons</taxon>
        <taxon>Gunneridae</taxon>
        <taxon>Pentapetalae</taxon>
        <taxon>Caryophyllales</taxon>
        <taxon>Chenopodiaceae</taxon>
        <taxon>Chenopodioideae</taxon>
        <taxon>Atripliceae</taxon>
        <taxon>Chenopodium</taxon>
    </lineage>
</organism>
<dbReference type="InterPro" id="IPR036770">
    <property type="entry name" value="Ankyrin_rpt-contain_sf"/>
</dbReference>
<dbReference type="PROSITE" id="PS50088">
    <property type="entry name" value="ANK_REPEAT"/>
    <property type="match status" value="3"/>
</dbReference>
<evidence type="ECO:0000313" key="11">
    <source>
        <dbReference type="Proteomes" id="UP000596660"/>
    </source>
</evidence>
<evidence type="ECO:0000256" key="2">
    <source>
        <dbReference type="ARBA" id="ARBA00022692"/>
    </source>
</evidence>
<evidence type="ECO:0000256" key="5">
    <source>
        <dbReference type="ARBA" id="ARBA00023043"/>
    </source>
</evidence>
<dbReference type="Pfam" id="PF13962">
    <property type="entry name" value="PGG"/>
    <property type="match status" value="1"/>
</dbReference>
<name>A0A803LZ84_CHEQI</name>
<feature type="transmembrane region" description="Helical" evidence="8">
    <location>
        <begin position="685"/>
        <end position="711"/>
    </location>
</feature>
<dbReference type="OMA" id="RENRCNT"/>
<keyword evidence="4 8" id="KW-1133">Transmembrane helix</keyword>
<keyword evidence="6 8" id="KW-0472">Membrane</keyword>
<keyword evidence="2 8" id="KW-0812">Transmembrane</keyword>
<feature type="transmembrane region" description="Helical" evidence="8">
    <location>
        <begin position="752"/>
        <end position="773"/>
    </location>
</feature>
<feature type="repeat" description="ANK" evidence="7">
    <location>
        <begin position="436"/>
        <end position="459"/>
    </location>
</feature>
<dbReference type="InterPro" id="IPR026961">
    <property type="entry name" value="PGG_dom"/>
</dbReference>
<evidence type="ECO:0000256" key="8">
    <source>
        <dbReference type="SAM" id="Phobius"/>
    </source>
</evidence>
<keyword evidence="3" id="KW-0677">Repeat</keyword>
<evidence type="ECO:0000256" key="7">
    <source>
        <dbReference type="PROSITE-ProRule" id="PRU00023"/>
    </source>
</evidence>
<comment type="subcellular location">
    <subcellularLocation>
        <location evidence="1">Membrane</location>
        <topology evidence="1">Multi-pass membrane protein</topology>
    </subcellularLocation>
</comment>
<feature type="repeat" description="ANK" evidence="7">
    <location>
        <begin position="79"/>
        <end position="99"/>
    </location>
</feature>
<dbReference type="SMART" id="SM00248">
    <property type="entry name" value="ANK"/>
    <property type="match status" value="11"/>
</dbReference>
<dbReference type="PROSITE" id="PS50297">
    <property type="entry name" value="ANK_REP_REGION"/>
    <property type="match status" value="2"/>
</dbReference>
<dbReference type="Proteomes" id="UP000596660">
    <property type="component" value="Unplaced"/>
</dbReference>
<keyword evidence="5 7" id="KW-0040">ANK repeat</keyword>
<dbReference type="Gene3D" id="1.25.40.20">
    <property type="entry name" value="Ankyrin repeat-containing domain"/>
    <property type="match status" value="5"/>
</dbReference>
<dbReference type="SUPFAM" id="SSF48403">
    <property type="entry name" value="Ankyrin repeat"/>
    <property type="match status" value="2"/>
</dbReference>